<dbReference type="InterPro" id="IPR011990">
    <property type="entry name" value="TPR-like_helical_dom_sf"/>
</dbReference>
<reference evidence="5" key="2">
    <citation type="submission" date="2020-09" db="EMBL/GenBank/DDBJ databases">
        <authorList>
            <person name="Sun Q."/>
            <person name="Zhou Y."/>
        </authorList>
    </citation>
    <scope>NUCLEOTIDE SEQUENCE</scope>
    <source>
        <strain evidence="5">CGMCC 1.15958</strain>
    </source>
</reference>
<evidence type="ECO:0000256" key="1">
    <source>
        <dbReference type="ARBA" id="ARBA00022737"/>
    </source>
</evidence>
<evidence type="ECO:0000256" key="3">
    <source>
        <dbReference type="PROSITE-ProRule" id="PRU00339"/>
    </source>
</evidence>
<accession>A0A917DMV8</accession>
<sequence length="276" mass="31050">MRFLLLSSLCVLISADIVAQQAVFRSQSANLNSYSTPSKSLSNSSNTKSFVPAQDTQTQVVKKKLAPKGVNIHLLPLFGEFEKTDAQKAVDEEFLKACDANFKSRSEASDFFATRAWEYLSEGEKDTATYRFNLAYLLDDENAEAYWGLGVIAYQNEKYAQAIDLMNRGLEIEDDDNVTLIVDLSTVYIKCFTVDAEKEDLKKAFELLTKALTKQPESANALMQLSLAKLLNNEVDEAWERFHQGYELDPDNASIEILEGLLAKKEDPRGIFKKKN</sequence>
<dbReference type="EMBL" id="BMKK01000003">
    <property type="protein sequence ID" value="GGD53959.1"/>
    <property type="molecule type" value="Genomic_DNA"/>
</dbReference>
<keyword evidence="1" id="KW-0677">Repeat</keyword>
<keyword evidence="4" id="KW-0732">Signal</keyword>
<proteinExistence type="predicted"/>
<feature type="signal peptide" evidence="4">
    <location>
        <begin position="1"/>
        <end position="19"/>
    </location>
</feature>
<dbReference type="Proteomes" id="UP000609064">
    <property type="component" value="Unassembled WGS sequence"/>
</dbReference>
<protein>
    <recommendedName>
        <fullName evidence="7">Tetratricopeptide repeat protein</fullName>
    </recommendedName>
</protein>
<dbReference type="PROSITE" id="PS50005">
    <property type="entry name" value="TPR"/>
    <property type="match status" value="2"/>
</dbReference>
<dbReference type="SUPFAM" id="SSF48452">
    <property type="entry name" value="TPR-like"/>
    <property type="match status" value="1"/>
</dbReference>
<comment type="caution">
    <text evidence="5">The sequence shown here is derived from an EMBL/GenBank/DDBJ whole genome shotgun (WGS) entry which is preliminary data.</text>
</comment>
<feature type="repeat" description="TPR" evidence="3">
    <location>
        <begin position="219"/>
        <end position="252"/>
    </location>
</feature>
<reference evidence="5" key="1">
    <citation type="journal article" date="2014" name="Int. J. Syst. Evol. Microbiol.">
        <title>Complete genome sequence of Corynebacterium casei LMG S-19264T (=DSM 44701T), isolated from a smear-ripened cheese.</title>
        <authorList>
            <consortium name="US DOE Joint Genome Institute (JGI-PGF)"/>
            <person name="Walter F."/>
            <person name="Albersmeier A."/>
            <person name="Kalinowski J."/>
            <person name="Ruckert C."/>
        </authorList>
    </citation>
    <scope>NUCLEOTIDE SEQUENCE</scope>
    <source>
        <strain evidence="5">CGMCC 1.15958</strain>
    </source>
</reference>
<keyword evidence="6" id="KW-1185">Reference proteome</keyword>
<dbReference type="Gene3D" id="1.25.40.10">
    <property type="entry name" value="Tetratricopeptide repeat domain"/>
    <property type="match status" value="1"/>
</dbReference>
<gene>
    <name evidence="5" type="ORF">GCM10011514_17690</name>
</gene>
<evidence type="ECO:0000256" key="2">
    <source>
        <dbReference type="ARBA" id="ARBA00022803"/>
    </source>
</evidence>
<evidence type="ECO:0000256" key="4">
    <source>
        <dbReference type="SAM" id="SignalP"/>
    </source>
</evidence>
<evidence type="ECO:0008006" key="7">
    <source>
        <dbReference type="Google" id="ProtNLM"/>
    </source>
</evidence>
<dbReference type="PANTHER" id="PTHR44943">
    <property type="entry name" value="CELLULOSE SYNTHASE OPERON PROTEIN C"/>
    <property type="match status" value="1"/>
</dbReference>
<feature type="chain" id="PRO_5037364169" description="Tetratricopeptide repeat protein" evidence="4">
    <location>
        <begin position="20"/>
        <end position="276"/>
    </location>
</feature>
<dbReference type="InterPro" id="IPR019734">
    <property type="entry name" value="TPR_rpt"/>
</dbReference>
<dbReference type="AlphaFoldDB" id="A0A917DMV8"/>
<dbReference type="RefSeq" id="WP_229250584.1">
    <property type="nucleotide sequence ID" value="NZ_BMKK01000003.1"/>
</dbReference>
<dbReference type="InterPro" id="IPR051685">
    <property type="entry name" value="Ycf3/AcsC/BcsC/TPR_MFPF"/>
</dbReference>
<evidence type="ECO:0000313" key="5">
    <source>
        <dbReference type="EMBL" id="GGD53959.1"/>
    </source>
</evidence>
<feature type="repeat" description="TPR" evidence="3">
    <location>
        <begin position="143"/>
        <end position="176"/>
    </location>
</feature>
<dbReference type="SMART" id="SM00028">
    <property type="entry name" value="TPR"/>
    <property type="match status" value="3"/>
</dbReference>
<dbReference type="PANTHER" id="PTHR44943:SF8">
    <property type="entry name" value="TPR REPEAT-CONTAINING PROTEIN MJ0263"/>
    <property type="match status" value="1"/>
</dbReference>
<evidence type="ECO:0000313" key="6">
    <source>
        <dbReference type="Proteomes" id="UP000609064"/>
    </source>
</evidence>
<keyword evidence="2 3" id="KW-0802">TPR repeat</keyword>
<organism evidence="5 6">
    <name type="scientific">Emticicia aquatilis</name>
    <dbReference type="NCBI Taxonomy" id="1537369"/>
    <lineage>
        <taxon>Bacteria</taxon>
        <taxon>Pseudomonadati</taxon>
        <taxon>Bacteroidota</taxon>
        <taxon>Cytophagia</taxon>
        <taxon>Cytophagales</taxon>
        <taxon>Leadbetterellaceae</taxon>
        <taxon>Emticicia</taxon>
    </lineage>
</organism>
<name>A0A917DMV8_9BACT</name>